<evidence type="ECO:0000256" key="1">
    <source>
        <dbReference type="SAM" id="MobiDB-lite"/>
    </source>
</evidence>
<sequence length="141" mass="15434">MAAPHTKRRAARRAAPKLPQVPPTRCRHGVLKTLKSGGQLRDARTAGNRQPLRDTRRANHPPSATDPPPPAERRTAFRQPPARAALDGPYEHPPYTNAGEEREAAALRTVRDTTREKALVSGYCNAAKAFMVPTHCGMTSK</sequence>
<gene>
    <name evidence="2" type="ORF">EGYM00163_LOCUS39663</name>
</gene>
<protein>
    <submittedName>
        <fullName evidence="2">Uncharacterized protein</fullName>
    </submittedName>
</protein>
<dbReference type="AlphaFoldDB" id="A0A7S4G8F4"/>
<organism evidence="2">
    <name type="scientific">Eutreptiella gymnastica</name>
    <dbReference type="NCBI Taxonomy" id="73025"/>
    <lineage>
        <taxon>Eukaryota</taxon>
        <taxon>Discoba</taxon>
        <taxon>Euglenozoa</taxon>
        <taxon>Euglenida</taxon>
        <taxon>Spirocuta</taxon>
        <taxon>Euglenophyceae</taxon>
        <taxon>Eutreptiales</taxon>
        <taxon>Eutreptiaceae</taxon>
        <taxon>Eutreptiella</taxon>
    </lineage>
</organism>
<dbReference type="EMBL" id="HBJA01115345">
    <property type="protein sequence ID" value="CAE0828394.1"/>
    <property type="molecule type" value="Transcribed_RNA"/>
</dbReference>
<evidence type="ECO:0000313" key="2">
    <source>
        <dbReference type="EMBL" id="CAE0828394.1"/>
    </source>
</evidence>
<feature type="region of interest" description="Disordered" evidence="1">
    <location>
        <begin position="1"/>
        <end position="103"/>
    </location>
</feature>
<proteinExistence type="predicted"/>
<accession>A0A7S4G8F4</accession>
<reference evidence="2" key="1">
    <citation type="submission" date="2021-01" db="EMBL/GenBank/DDBJ databases">
        <authorList>
            <person name="Corre E."/>
            <person name="Pelletier E."/>
            <person name="Niang G."/>
            <person name="Scheremetjew M."/>
            <person name="Finn R."/>
            <person name="Kale V."/>
            <person name="Holt S."/>
            <person name="Cochrane G."/>
            <person name="Meng A."/>
            <person name="Brown T."/>
            <person name="Cohen L."/>
        </authorList>
    </citation>
    <scope>NUCLEOTIDE SEQUENCE</scope>
    <source>
        <strain evidence="2">CCMP1594</strain>
    </source>
</reference>
<name>A0A7S4G8F4_9EUGL</name>
<feature type="compositionally biased region" description="Basic residues" evidence="1">
    <location>
        <begin position="1"/>
        <end position="15"/>
    </location>
</feature>